<keyword evidence="7" id="KW-1185">Reference proteome</keyword>
<evidence type="ECO:0000256" key="2">
    <source>
        <dbReference type="ARBA" id="ARBA00022622"/>
    </source>
</evidence>
<dbReference type="GO" id="GO:0098552">
    <property type="term" value="C:side of membrane"/>
    <property type="evidence" value="ECO:0007669"/>
    <property type="project" value="UniProtKB-KW"/>
</dbReference>
<evidence type="ECO:0000256" key="3">
    <source>
        <dbReference type="ARBA" id="ARBA00022729"/>
    </source>
</evidence>
<proteinExistence type="predicted"/>
<evidence type="ECO:0000259" key="5">
    <source>
        <dbReference type="SMART" id="SM00768"/>
    </source>
</evidence>
<dbReference type="PANTHER" id="PTHR31044:SF140">
    <property type="entry name" value="EXPRESSED PROTEIN"/>
    <property type="match status" value="1"/>
</dbReference>
<accession>A0AAN9X0M8</accession>
<dbReference type="InterPro" id="IPR044788">
    <property type="entry name" value="X8_dom_prot"/>
</dbReference>
<protein>
    <recommendedName>
        <fullName evidence="5">X8 domain-containing protein</fullName>
    </recommendedName>
</protein>
<keyword evidence="3 4" id="KW-0732">Signal</keyword>
<dbReference type="SMART" id="SM00768">
    <property type="entry name" value="X8"/>
    <property type="match status" value="1"/>
</dbReference>
<dbReference type="GO" id="GO:0005886">
    <property type="term" value="C:plasma membrane"/>
    <property type="evidence" value="ECO:0007669"/>
    <property type="project" value="UniProtKB-SubCell"/>
</dbReference>
<dbReference type="InterPro" id="IPR012946">
    <property type="entry name" value="X8"/>
</dbReference>
<dbReference type="GO" id="GO:0009506">
    <property type="term" value="C:plasmodesma"/>
    <property type="evidence" value="ECO:0007669"/>
    <property type="project" value="UniProtKB-ARBA"/>
</dbReference>
<dbReference type="PANTHER" id="PTHR31044">
    <property type="entry name" value="BETA-1,3 GLUCANASE"/>
    <property type="match status" value="1"/>
</dbReference>
<keyword evidence="2" id="KW-0325">Glycoprotein</keyword>
<dbReference type="EMBL" id="JAYMYS010000008">
    <property type="protein sequence ID" value="KAK7383472.1"/>
    <property type="molecule type" value="Genomic_DNA"/>
</dbReference>
<keyword evidence="2" id="KW-0472">Membrane</keyword>
<gene>
    <name evidence="6" type="ORF">VNO78_29151</name>
</gene>
<evidence type="ECO:0000256" key="1">
    <source>
        <dbReference type="ARBA" id="ARBA00004609"/>
    </source>
</evidence>
<organism evidence="6 7">
    <name type="scientific">Psophocarpus tetragonolobus</name>
    <name type="common">Winged bean</name>
    <name type="synonym">Dolichos tetragonolobus</name>
    <dbReference type="NCBI Taxonomy" id="3891"/>
    <lineage>
        <taxon>Eukaryota</taxon>
        <taxon>Viridiplantae</taxon>
        <taxon>Streptophyta</taxon>
        <taxon>Embryophyta</taxon>
        <taxon>Tracheophyta</taxon>
        <taxon>Spermatophyta</taxon>
        <taxon>Magnoliopsida</taxon>
        <taxon>eudicotyledons</taxon>
        <taxon>Gunneridae</taxon>
        <taxon>Pentapetalae</taxon>
        <taxon>rosids</taxon>
        <taxon>fabids</taxon>
        <taxon>Fabales</taxon>
        <taxon>Fabaceae</taxon>
        <taxon>Papilionoideae</taxon>
        <taxon>50 kb inversion clade</taxon>
        <taxon>NPAAA clade</taxon>
        <taxon>indigoferoid/millettioid clade</taxon>
        <taxon>Phaseoleae</taxon>
        <taxon>Psophocarpus</taxon>
    </lineage>
</organism>
<feature type="signal peptide" evidence="4">
    <location>
        <begin position="1"/>
        <end position="17"/>
    </location>
</feature>
<comment type="subcellular location">
    <subcellularLocation>
        <location evidence="1">Cell membrane</location>
        <topology evidence="1">Lipid-anchor</topology>
        <topology evidence="1">GPI-anchor</topology>
    </subcellularLocation>
</comment>
<name>A0AAN9X0M8_PSOTE</name>
<keyword evidence="2" id="KW-0336">GPI-anchor</keyword>
<keyword evidence="2" id="KW-0449">Lipoprotein</keyword>
<feature type="domain" description="X8" evidence="5">
    <location>
        <begin position="7"/>
        <end position="63"/>
    </location>
</feature>
<evidence type="ECO:0000313" key="6">
    <source>
        <dbReference type="EMBL" id="KAK7383472.1"/>
    </source>
</evidence>
<comment type="caution">
    <text evidence="6">The sequence shown here is derived from an EMBL/GenBank/DDBJ whole genome shotgun (WGS) entry which is preliminary data.</text>
</comment>
<feature type="chain" id="PRO_5042918152" description="X8 domain-containing protein" evidence="4">
    <location>
        <begin position="18"/>
        <end position="66"/>
    </location>
</feature>
<dbReference type="Proteomes" id="UP001386955">
    <property type="component" value="Unassembled WGS sequence"/>
</dbReference>
<evidence type="ECO:0000256" key="4">
    <source>
        <dbReference type="SAM" id="SignalP"/>
    </source>
</evidence>
<sequence length="66" mass="7329">MVLHSLLWYVAEPSVLGETLQQAMDYACGEGGATCMEIKPLGNCYYPDIVLINSDPNFLNCRFILS</sequence>
<dbReference type="AlphaFoldDB" id="A0AAN9X0M8"/>
<evidence type="ECO:0000313" key="7">
    <source>
        <dbReference type="Proteomes" id="UP001386955"/>
    </source>
</evidence>
<reference evidence="6 7" key="1">
    <citation type="submission" date="2024-01" db="EMBL/GenBank/DDBJ databases">
        <title>The genomes of 5 underutilized Papilionoideae crops provide insights into root nodulation and disease resistanc.</title>
        <authorList>
            <person name="Jiang F."/>
        </authorList>
    </citation>
    <scope>NUCLEOTIDE SEQUENCE [LARGE SCALE GENOMIC DNA]</scope>
    <source>
        <strain evidence="6">DUOXIRENSHENG_FW03</strain>
        <tissue evidence="6">Leaves</tissue>
    </source>
</reference>